<dbReference type="Pfam" id="PF16116">
    <property type="entry name" value="DUF4832"/>
    <property type="match status" value="1"/>
</dbReference>
<dbReference type="InterPro" id="IPR032267">
    <property type="entry name" value="DUF4832"/>
</dbReference>
<name>A0A1I3HWE4_9PLAN</name>
<evidence type="ECO:0000259" key="1">
    <source>
        <dbReference type="Pfam" id="PF16116"/>
    </source>
</evidence>
<dbReference type="AlphaFoldDB" id="A0A1I3HWE4"/>
<keyword evidence="3" id="KW-1185">Reference proteome</keyword>
<organism evidence="2 3">
    <name type="scientific">Planctomicrobium piriforme</name>
    <dbReference type="NCBI Taxonomy" id="1576369"/>
    <lineage>
        <taxon>Bacteria</taxon>
        <taxon>Pseudomonadati</taxon>
        <taxon>Planctomycetota</taxon>
        <taxon>Planctomycetia</taxon>
        <taxon>Planctomycetales</taxon>
        <taxon>Planctomycetaceae</taxon>
        <taxon>Planctomicrobium</taxon>
    </lineage>
</organism>
<reference evidence="3" key="1">
    <citation type="submission" date="2016-10" db="EMBL/GenBank/DDBJ databases">
        <authorList>
            <person name="Varghese N."/>
            <person name="Submissions S."/>
        </authorList>
    </citation>
    <scope>NUCLEOTIDE SEQUENCE [LARGE SCALE GENOMIC DNA]</scope>
    <source>
        <strain evidence="3">DSM 26348</strain>
    </source>
</reference>
<dbReference type="Gene3D" id="3.20.20.80">
    <property type="entry name" value="Glycosidases"/>
    <property type="match status" value="1"/>
</dbReference>
<sequence>MASRTLLFLVLVLAGRPVELVAQTTHQLEFASTPVDNPLKGLVPYATAEVERFPHSLEFDYLPFSALVGGENEYDWQPLENLLNTSAERGCQVVFRIYLEYPGRTGCIPKYLLDQGLTVHRYLNTNTQPEPPQPIETPDYEDLKLRKSLQQFIAALGKRYDGDPRIGFITAGLLGTWGEWHTYPRDELFASQAVQNEVMSAYEAAFKITPVLLRYPAGPEHESLAPNAQRNFGYHDDSFAWATLDTGKQNDDWFFVPALQQAGIAAVEKWKTAPIGGEIRPEAWGKVFDAKPGKKQIQNFEKCVRTTHASWLMDSGLYEQKTSPERYRRAIEQVRLLGYDFHVPQVTLGPLTGKQLPVSVHLENRGVAPFYYDWPVEFGFISSGRVVETLPSTGKITGLLPGDPVRIWTQSLDVQSLPAGKYRLALRVVNPLPQGKPLRFANAAQDADAAGWLTLGEIDIP</sequence>
<dbReference type="EMBL" id="FOQD01000008">
    <property type="protein sequence ID" value="SFI40045.1"/>
    <property type="molecule type" value="Genomic_DNA"/>
</dbReference>
<protein>
    <recommendedName>
        <fullName evidence="1">DUF4832 domain-containing protein</fullName>
    </recommendedName>
</protein>
<accession>A0A1I3HWE4</accession>
<dbReference type="Proteomes" id="UP000199518">
    <property type="component" value="Unassembled WGS sequence"/>
</dbReference>
<evidence type="ECO:0000313" key="2">
    <source>
        <dbReference type="EMBL" id="SFI40045.1"/>
    </source>
</evidence>
<dbReference type="STRING" id="1576369.SAMN05421753_108219"/>
<proteinExistence type="predicted"/>
<feature type="domain" description="DUF4832" evidence="1">
    <location>
        <begin position="233"/>
        <end position="434"/>
    </location>
</feature>
<gene>
    <name evidence="2" type="ORF">SAMN05421753_108219</name>
</gene>
<evidence type="ECO:0000313" key="3">
    <source>
        <dbReference type="Proteomes" id="UP000199518"/>
    </source>
</evidence>